<reference evidence="2 3" key="1">
    <citation type="journal article" date="2017" name="Gigascience">
        <title>Genome sequence of the small brown planthopper, Laodelphax striatellus.</title>
        <authorList>
            <person name="Zhu J."/>
            <person name="Jiang F."/>
            <person name="Wang X."/>
            <person name="Yang P."/>
            <person name="Bao Y."/>
            <person name="Zhao W."/>
            <person name="Wang W."/>
            <person name="Lu H."/>
            <person name="Wang Q."/>
            <person name="Cui N."/>
            <person name="Li J."/>
            <person name="Chen X."/>
            <person name="Luo L."/>
            <person name="Yu J."/>
            <person name="Kang L."/>
            <person name="Cui F."/>
        </authorList>
    </citation>
    <scope>NUCLEOTIDE SEQUENCE [LARGE SCALE GENOMIC DNA]</scope>
    <source>
        <strain evidence="2">Lst14</strain>
    </source>
</reference>
<protein>
    <submittedName>
        <fullName evidence="2">Uncharacterized protein</fullName>
    </submittedName>
</protein>
<dbReference type="EMBL" id="QKKF02021142">
    <property type="protein sequence ID" value="RZF38942.1"/>
    <property type="molecule type" value="Genomic_DNA"/>
</dbReference>
<gene>
    <name evidence="2" type="ORF">LSTR_LSTR015557</name>
</gene>
<proteinExistence type="predicted"/>
<evidence type="ECO:0000256" key="1">
    <source>
        <dbReference type="SAM" id="Phobius"/>
    </source>
</evidence>
<comment type="caution">
    <text evidence="2">The sequence shown here is derived from an EMBL/GenBank/DDBJ whole genome shotgun (WGS) entry which is preliminary data.</text>
</comment>
<keyword evidence="1" id="KW-0472">Membrane</keyword>
<dbReference type="Proteomes" id="UP000291343">
    <property type="component" value="Unassembled WGS sequence"/>
</dbReference>
<evidence type="ECO:0000313" key="3">
    <source>
        <dbReference type="Proteomes" id="UP000291343"/>
    </source>
</evidence>
<sequence length="156" mass="16834">MASSRSWTTVTQSDIIGLGEIKAIAGCTLSTSLYDLLPTTRVGGDLELPKRVMSMAAPSPMVLQFPTDTHEVPELQRLVSDTKRRGPYWRGTSGLPETTLENIQQRLADLDNEAEAEQNTIILLATGGGLLAVTTLAILFYSTRELSQLPCAATQG</sequence>
<organism evidence="2 3">
    <name type="scientific">Laodelphax striatellus</name>
    <name type="common">Small brown planthopper</name>
    <name type="synonym">Delphax striatella</name>
    <dbReference type="NCBI Taxonomy" id="195883"/>
    <lineage>
        <taxon>Eukaryota</taxon>
        <taxon>Metazoa</taxon>
        <taxon>Ecdysozoa</taxon>
        <taxon>Arthropoda</taxon>
        <taxon>Hexapoda</taxon>
        <taxon>Insecta</taxon>
        <taxon>Pterygota</taxon>
        <taxon>Neoptera</taxon>
        <taxon>Paraneoptera</taxon>
        <taxon>Hemiptera</taxon>
        <taxon>Auchenorrhyncha</taxon>
        <taxon>Fulgoroidea</taxon>
        <taxon>Delphacidae</taxon>
        <taxon>Criomorphinae</taxon>
        <taxon>Laodelphax</taxon>
    </lineage>
</organism>
<keyword evidence="3" id="KW-1185">Reference proteome</keyword>
<evidence type="ECO:0000313" key="2">
    <source>
        <dbReference type="EMBL" id="RZF38942.1"/>
    </source>
</evidence>
<dbReference type="OrthoDB" id="8067465at2759"/>
<dbReference type="InParanoid" id="A0A482X031"/>
<keyword evidence="1" id="KW-0812">Transmembrane</keyword>
<dbReference type="AlphaFoldDB" id="A0A482X031"/>
<keyword evidence="1" id="KW-1133">Transmembrane helix</keyword>
<feature type="transmembrane region" description="Helical" evidence="1">
    <location>
        <begin position="121"/>
        <end position="141"/>
    </location>
</feature>
<name>A0A482X031_LAOST</name>
<accession>A0A482X031</accession>